<keyword evidence="2" id="KW-1185">Reference proteome</keyword>
<organism evidence="1 2">
    <name type="scientific">Gracilariopsis chorda</name>
    <dbReference type="NCBI Taxonomy" id="448386"/>
    <lineage>
        <taxon>Eukaryota</taxon>
        <taxon>Rhodophyta</taxon>
        <taxon>Florideophyceae</taxon>
        <taxon>Rhodymeniophycidae</taxon>
        <taxon>Gracilariales</taxon>
        <taxon>Gracilariaceae</taxon>
        <taxon>Gracilariopsis</taxon>
    </lineage>
</organism>
<protein>
    <submittedName>
        <fullName evidence="1">Uncharacterized protein</fullName>
    </submittedName>
</protein>
<dbReference type="STRING" id="448386.A0A2V3ICY8"/>
<name>A0A2V3ICY8_9FLOR</name>
<gene>
    <name evidence="1" type="ORF">BWQ96_10355</name>
</gene>
<reference evidence="1 2" key="1">
    <citation type="journal article" date="2018" name="Mol. Biol. Evol.">
        <title>Analysis of the draft genome of the red seaweed Gracilariopsis chorda provides insights into genome size evolution in Rhodophyta.</title>
        <authorList>
            <person name="Lee J."/>
            <person name="Yang E.C."/>
            <person name="Graf L."/>
            <person name="Yang J.H."/>
            <person name="Qiu H."/>
            <person name="Zel Zion U."/>
            <person name="Chan C.X."/>
            <person name="Stephens T.G."/>
            <person name="Weber A.P.M."/>
            <person name="Boo G.H."/>
            <person name="Boo S.M."/>
            <person name="Kim K.M."/>
            <person name="Shin Y."/>
            <person name="Jung M."/>
            <person name="Lee S.J."/>
            <person name="Yim H.S."/>
            <person name="Lee J.H."/>
            <person name="Bhattacharya D."/>
            <person name="Yoon H.S."/>
        </authorList>
    </citation>
    <scope>NUCLEOTIDE SEQUENCE [LARGE SCALE GENOMIC DNA]</scope>
    <source>
        <strain evidence="1 2">SKKU-2015</strain>
        <tissue evidence="1">Whole body</tissue>
    </source>
</reference>
<accession>A0A2V3ICY8</accession>
<proteinExistence type="predicted"/>
<dbReference type="OrthoDB" id="5247at2759"/>
<dbReference type="Proteomes" id="UP000247409">
    <property type="component" value="Unassembled WGS sequence"/>
</dbReference>
<sequence>MELLKKESTVLDYGFPAADLIMANILGRIQGILCANDSLLEDMQKSEHFFQLDIGEKSLKGGRLKIPPRRQIVMGELLLRRLWNGKYDFIERTDKVLELRRGPMACVTFLEYTHLMEMDSTVQQWYQPIVNDFAALERNLQGPRTFVNVGQASVHAFSSYSPVFLIS</sequence>
<evidence type="ECO:0000313" key="2">
    <source>
        <dbReference type="Proteomes" id="UP000247409"/>
    </source>
</evidence>
<comment type="caution">
    <text evidence="1">The sequence shown here is derived from an EMBL/GenBank/DDBJ whole genome shotgun (WGS) entry which is preliminary data.</text>
</comment>
<evidence type="ECO:0000313" key="1">
    <source>
        <dbReference type="EMBL" id="PXF39937.1"/>
    </source>
</evidence>
<dbReference type="AlphaFoldDB" id="A0A2V3ICY8"/>
<dbReference type="EMBL" id="NBIV01000398">
    <property type="protein sequence ID" value="PXF39937.1"/>
    <property type="molecule type" value="Genomic_DNA"/>
</dbReference>